<dbReference type="eggNOG" id="ENOG502ZKKV">
    <property type="taxonomic scope" value="Bacteria"/>
</dbReference>
<feature type="region of interest" description="Disordered" evidence="1">
    <location>
        <begin position="174"/>
        <end position="338"/>
    </location>
</feature>
<dbReference type="Proteomes" id="UP000008207">
    <property type="component" value="Chromosome"/>
</dbReference>
<evidence type="ECO:0000256" key="1">
    <source>
        <dbReference type="SAM" id="MobiDB-lite"/>
    </source>
</evidence>
<evidence type="ECO:0000313" key="2">
    <source>
        <dbReference type="EMBL" id="ACL56173.1"/>
    </source>
</evidence>
<organism evidence="2 3">
    <name type="scientific">Methylobacterium nodulans (strain LMG 21967 / CNCM I-2342 / ORS 2060)</name>
    <dbReference type="NCBI Taxonomy" id="460265"/>
    <lineage>
        <taxon>Bacteria</taxon>
        <taxon>Pseudomonadati</taxon>
        <taxon>Pseudomonadota</taxon>
        <taxon>Alphaproteobacteria</taxon>
        <taxon>Hyphomicrobiales</taxon>
        <taxon>Methylobacteriaceae</taxon>
        <taxon>Methylobacterium</taxon>
    </lineage>
</organism>
<evidence type="ECO:0000313" key="3">
    <source>
        <dbReference type="Proteomes" id="UP000008207"/>
    </source>
</evidence>
<protein>
    <submittedName>
        <fullName evidence="2">Uncharacterized protein</fullName>
    </submittedName>
</protein>
<accession>B8IJF8</accession>
<dbReference type="KEGG" id="mno:Mnod_1167"/>
<dbReference type="AlphaFoldDB" id="B8IJF8"/>
<reference evidence="2 3" key="1">
    <citation type="submission" date="2009-01" db="EMBL/GenBank/DDBJ databases">
        <title>Complete sequence of chromosome of Methylobacterium nodulans ORS 2060.</title>
        <authorList>
            <consortium name="US DOE Joint Genome Institute"/>
            <person name="Lucas S."/>
            <person name="Copeland A."/>
            <person name="Lapidus A."/>
            <person name="Glavina del Rio T."/>
            <person name="Dalin E."/>
            <person name="Tice H."/>
            <person name="Bruce D."/>
            <person name="Goodwin L."/>
            <person name="Pitluck S."/>
            <person name="Sims D."/>
            <person name="Brettin T."/>
            <person name="Detter J.C."/>
            <person name="Han C."/>
            <person name="Larimer F."/>
            <person name="Land M."/>
            <person name="Hauser L."/>
            <person name="Kyrpides N."/>
            <person name="Ivanova N."/>
            <person name="Marx C.J."/>
            <person name="Richardson P."/>
        </authorList>
    </citation>
    <scope>NUCLEOTIDE SEQUENCE [LARGE SCALE GENOMIC DNA]</scope>
    <source>
        <strain evidence="3">LMG 21967 / CNCM I-2342 / ORS 2060</strain>
    </source>
</reference>
<feature type="compositionally biased region" description="Basic and acidic residues" evidence="1">
    <location>
        <begin position="329"/>
        <end position="338"/>
    </location>
</feature>
<dbReference type="EMBL" id="CP001349">
    <property type="protein sequence ID" value="ACL56173.1"/>
    <property type="molecule type" value="Genomic_DNA"/>
</dbReference>
<feature type="compositionally biased region" description="Low complexity" evidence="1">
    <location>
        <begin position="276"/>
        <end position="294"/>
    </location>
</feature>
<proteinExistence type="predicted"/>
<sequence>MQAHRVIPAFPPQSADLTGSSKHKGKRGANSDGPETKGMRDMIARRSTRSAAHAAALSFAGLLTALGIGAPAPASAQVYYEVEEADAVLAPRAVLVRLGREGYRAFTHPRFDGDAYVLEADSPWGNRVRLTVNARTGRVLDRDRIEAPLYPPGTIPGGRRPGYGWTEAETRILPPRDLAREPLPRAPSAGAPAYGRTEPLPDERRTAARVLPPVERVAPASPAPRPLPGAAQDGNPLGLNPDSPAARRSEAPRKAARAAPKPIESPAALTEPKPAPKLVAPKPAAPETKPMAAASPPPAPKAADSGWKTPPEAGSRPVRVIGGITPVPAKDEPATAKE</sequence>
<name>B8IJF8_METNO</name>
<gene>
    <name evidence="2" type="ordered locus">Mnod_1167</name>
</gene>
<feature type="region of interest" description="Disordered" evidence="1">
    <location>
        <begin position="1"/>
        <end position="38"/>
    </location>
</feature>
<keyword evidence="3" id="KW-1185">Reference proteome</keyword>
<dbReference type="HOGENOM" id="CLU_820872_0_0_5"/>